<dbReference type="PANTHER" id="PTHR33445:SF1">
    <property type="entry name" value="ATP SYNTHASE SUBUNIT B"/>
    <property type="match status" value="1"/>
</dbReference>
<keyword evidence="9 15" id="KW-0472">Membrane</keyword>
<dbReference type="OrthoDB" id="9795289at2"/>
<keyword evidence="7 15" id="KW-1133">Transmembrane helix</keyword>
<reference evidence="18 19" key="1">
    <citation type="submission" date="2014-08" db="EMBL/GenBank/DDBJ databases">
        <authorList>
            <person name="Wibberg D."/>
        </authorList>
    </citation>
    <scope>NUCLEOTIDE SEQUENCE [LARGE SCALE GENOMIC DNA]</scope>
    <source>
        <strain evidence="19">ING2-E5B</strain>
    </source>
</reference>
<comment type="subcellular location">
    <subcellularLocation>
        <location evidence="15">Cell membrane</location>
        <topology evidence="15">Single-pass membrane protein</topology>
    </subcellularLocation>
    <subcellularLocation>
        <location evidence="14">Endomembrane system</location>
        <topology evidence="14">Single-pass membrane protein</topology>
    </subcellularLocation>
</comment>
<comment type="subunit">
    <text evidence="13">F-type ATPases have 2 components, F(1) - the catalytic core - and F(0) - the membrane proton channel. F(1) has five subunits: alpha(3), beta(3), gamma(1), delta(1), epsilon(1). F(0) has four main subunits: a(1), b(2) and c(10-14). The alpha and beta chains form an alternating ring which encloses part of the gamma chain. F(1) is attached to F(0) by a central stalk formed by the gamma and epsilon chains, while a peripheral stalk is formed by the delta and b chains.</text>
</comment>
<name>A0A098BZK1_9BACT</name>
<dbReference type="HOGENOM" id="CLU_079215_4_1_10"/>
<evidence type="ECO:0000313" key="18">
    <source>
        <dbReference type="EMBL" id="CEA15606.1"/>
    </source>
</evidence>
<keyword evidence="8 15" id="KW-0406">Ion transport</keyword>
<proteinExistence type="inferred from homology"/>
<comment type="function">
    <text evidence="11 15">F(1)F(0) ATP synthase produces ATP from ADP in the presence of a proton or sodium gradient. F-type ATPases consist of two structural domains, F(1) containing the extramembraneous catalytic core and F(0) containing the membrane proton channel, linked together by a central stalk and a peripheral stalk. During catalysis, ATP synthesis in the catalytic domain of F(1) is coupled via a rotary mechanism of the central stalk subunits to proton translocation.</text>
</comment>
<gene>
    <name evidence="15" type="primary">atpF</name>
    <name evidence="18" type="ORF">ING2E5B_0842</name>
</gene>
<evidence type="ECO:0000256" key="4">
    <source>
        <dbReference type="ARBA" id="ARBA00022547"/>
    </source>
</evidence>
<feature type="transmembrane region" description="Helical" evidence="15">
    <location>
        <begin position="12"/>
        <end position="34"/>
    </location>
</feature>
<keyword evidence="4 15" id="KW-0138">CF(0)</keyword>
<evidence type="ECO:0000256" key="8">
    <source>
        <dbReference type="ARBA" id="ARBA00023065"/>
    </source>
</evidence>
<evidence type="ECO:0000256" key="14">
    <source>
        <dbReference type="ARBA" id="ARBA00037847"/>
    </source>
</evidence>
<dbReference type="GO" id="GO:0045259">
    <property type="term" value="C:proton-transporting ATP synthase complex"/>
    <property type="evidence" value="ECO:0007669"/>
    <property type="project" value="UniProtKB-KW"/>
</dbReference>
<dbReference type="Proteomes" id="UP000032417">
    <property type="component" value="Chromosome 1"/>
</dbReference>
<evidence type="ECO:0000256" key="2">
    <source>
        <dbReference type="ARBA" id="ARBA00022448"/>
    </source>
</evidence>
<evidence type="ECO:0000256" key="12">
    <source>
        <dbReference type="ARBA" id="ARBA00025614"/>
    </source>
</evidence>
<dbReference type="PANTHER" id="PTHR33445">
    <property type="entry name" value="ATP SYNTHASE SUBUNIT B', CHLOROPLASTIC"/>
    <property type="match status" value="1"/>
</dbReference>
<evidence type="ECO:0000256" key="3">
    <source>
        <dbReference type="ARBA" id="ARBA00022475"/>
    </source>
</evidence>
<dbReference type="EMBL" id="LN515532">
    <property type="protein sequence ID" value="CEA15606.1"/>
    <property type="molecule type" value="Genomic_DNA"/>
</dbReference>
<keyword evidence="19" id="KW-1185">Reference proteome</keyword>
<evidence type="ECO:0000256" key="16">
    <source>
        <dbReference type="RuleBase" id="RU003848"/>
    </source>
</evidence>
<dbReference type="KEGG" id="pbt:ING2E5B_0842"/>
<evidence type="ECO:0000256" key="5">
    <source>
        <dbReference type="ARBA" id="ARBA00022692"/>
    </source>
</evidence>
<dbReference type="CDD" id="cd06503">
    <property type="entry name" value="ATP-synt_Fo_b"/>
    <property type="match status" value="1"/>
</dbReference>
<organism evidence="18 19">
    <name type="scientific">Fermentimonas caenicola</name>
    <dbReference type="NCBI Taxonomy" id="1562970"/>
    <lineage>
        <taxon>Bacteria</taxon>
        <taxon>Pseudomonadati</taxon>
        <taxon>Bacteroidota</taxon>
        <taxon>Bacteroidia</taxon>
        <taxon>Bacteroidales</taxon>
        <taxon>Dysgonomonadaceae</taxon>
        <taxon>Fermentimonas</taxon>
    </lineage>
</organism>
<dbReference type="InterPro" id="IPR028987">
    <property type="entry name" value="ATP_synth_B-like_membr_sf"/>
</dbReference>
<keyword evidence="5 15" id="KW-0812">Transmembrane</keyword>
<dbReference type="GO" id="GO:0005886">
    <property type="term" value="C:plasma membrane"/>
    <property type="evidence" value="ECO:0007669"/>
    <property type="project" value="UniProtKB-SubCell"/>
</dbReference>
<keyword evidence="3 15" id="KW-1003">Cell membrane</keyword>
<keyword evidence="2 15" id="KW-0813">Transport</keyword>
<dbReference type="STRING" id="1562970.ING2E5B_0842"/>
<comment type="function">
    <text evidence="12">Component of the F(0) channel, it forms part of the peripheral stalk, linking F(1) to F(0). The b'-subunit is a diverged and duplicated form of b found in plants and photosynthetic bacteria.</text>
</comment>
<dbReference type="GO" id="GO:0046961">
    <property type="term" value="F:proton-transporting ATPase activity, rotational mechanism"/>
    <property type="evidence" value="ECO:0007669"/>
    <property type="project" value="TreeGrafter"/>
</dbReference>
<evidence type="ECO:0000256" key="9">
    <source>
        <dbReference type="ARBA" id="ARBA00023136"/>
    </source>
</evidence>
<dbReference type="SUPFAM" id="SSF81573">
    <property type="entry name" value="F1F0 ATP synthase subunit B, membrane domain"/>
    <property type="match status" value="1"/>
</dbReference>
<dbReference type="AlphaFoldDB" id="A0A098BZK1"/>
<dbReference type="GO" id="GO:0012505">
    <property type="term" value="C:endomembrane system"/>
    <property type="evidence" value="ECO:0007669"/>
    <property type="project" value="UniProtKB-SubCell"/>
</dbReference>
<evidence type="ECO:0000256" key="1">
    <source>
        <dbReference type="ARBA" id="ARBA00005513"/>
    </source>
</evidence>
<dbReference type="HAMAP" id="MF_01398">
    <property type="entry name" value="ATP_synth_b_bprime"/>
    <property type="match status" value="1"/>
</dbReference>
<evidence type="ECO:0000256" key="11">
    <source>
        <dbReference type="ARBA" id="ARBA00025198"/>
    </source>
</evidence>
<dbReference type="InterPro" id="IPR050059">
    <property type="entry name" value="ATP_synthase_B_chain"/>
</dbReference>
<accession>A0A098BZK1</accession>
<evidence type="ECO:0000256" key="6">
    <source>
        <dbReference type="ARBA" id="ARBA00022781"/>
    </source>
</evidence>
<dbReference type="InterPro" id="IPR002146">
    <property type="entry name" value="ATP_synth_b/b'su_bac/chlpt"/>
</dbReference>
<dbReference type="InterPro" id="IPR005864">
    <property type="entry name" value="ATP_synth_F0_bsu_bac"/>
</dbReference>
<comment type="subunit">
    <text evidence="15">F-type ATPases have 2 components, F(1) - the catalytic core - and F(0) - the membrane proton channel. F(1) has five subunits: alpha(3), beta(3), gamma(1), delta(1), epsilon(1). F(0) has three main subunits: a(1), b(2) and c(10-14). The alpha and beta chains form an alternating ring which encloses part of the gamma chain. F(1) is attached to F(0) by a central stalk formed by the gamma and epsilon chains, while a peripheral stalk is formed by the delta and b chains.</text>
</comment>
<dbReference type="Pfam" id="PF00430">
    <property type="entry name" value="ATP-synt_B"/>
    <property type="match status" value="1"/>
</dbReference>
<keyword evidence="6 15" id="KW-0375">Hydrogen ion transport</keyword>
<dbReference type="NCBIfam" id="TIGR01144">
    <property type="entry name" value="ATP_synt_b"/>
    <property type="match status" value="1"/>
</dbReference>
<evidence type="ECO:0000256" key="15">
    <source>
        <dbReference type="HAMAP-Rule" id="MF_01398"/>
    </source>
</evidence>
<keyword evidence="17" id="KW-0175">Coiled coil</keyword>
<protein>
    <recommendedName>
        <fullName evidence="15">ATP synthase subunit b</fullName>
    </recommendedName>
    <alternativeName>
        <fullName evidence="15">ATP synthase F(0) sector subunit b</fullName>
    </alternativeName>
    <alternativeName>
        <fullName evidence="15">ATPase subunit I</fullName>
    </alternativeName>
    <alternativeName>
        <fullName evidence="15">F-type ATPase subunit b</fullName>
        <shortName evidence="15">F-ATPase subunit b</shortName>
    </alternativeName>
</protein>
<evidence type="ECO:0000256" key="17">
    <source>
        <dbReference type="SAM" id="Coils"/>
    </source>
</evidence>
<evidence type="ECO:0000256" key="13">
    <source>
        <dbReference type="ARBA" id="ARBA00026054"/>
    </source>
</evidence>
<feature type="coiled-coil region" evidence="17">
    <location>
        <begin position="92"/>
        <end position="119"/>
    </location>
</feature>
<comment type="similarity">
    <text evidence="1 15 16">Belongs to the ATPase B chain family.</text>
</comment>
<evidence type="ECO:0000256" key="7">
    <source>
        <dbReference type="ARBA" id="ARBA00022989"/>
    </source>
</evidence>
<dbReference type="GO" id="GO:0046933">
    <property type="term" value="F:proton-transporting ATP synthase activity, rotational mechanism"/>
    <property type="evidence" value="ECO:0007669"/>
    <property type="project" value="UniProtKB-UniRule"/>
</dbReference>
<keyword evidence="10 15" id="KW-0066">ATP synthesis</keyword>
<sequence length="166" mass="18892">MSLLTPDPGLVFWMSLSFGIVVLILARFAFPVIIKAVDKRTLFIENSVKSAREANEELSKIKETGARILAKAYKEQNAILKETARIKEEILKEAHAKASQETERMIAEARKQLQVEKEQILRSIRGEVSLMSVTLAEKILREKLGKDKEQLKMIDRLLDEIEISKS</sequence>
<evidence type="ECO:0000256" key="10">
    <source>
        <dbReference type="ARBA" id="ARBA00023310"/>
    </source>
</evidence>
<evidence type="ECO:0000313" key="19">
    <source>
        <dbReference type="Proteomes" id="UP000032417"/>
    </source>
</evidence>